<evidence type="ECO:0000313" key="4">
    <source>
        <dbReference type="Proteomes" id="UP001497623"/>
    </source>
</evidence>
<feature type="domain" description="Chitin-binding type-2" evidence="2">
    <location>
        <begin position="26"/>
        <end position="91"/>
    </location>
</feature>
<dbReference type="InterPro" id="IPR002557">
    <property type="entry name" value="Chitin-bd_dom"/>
</dbReference>
<dbReference type="AlphaFoldDB" id="A0AAV2RND7"/>
<evidence type="ECO:0000256" key="1">
    <source>
        <dbReference type="SAM" id="SignalP"/>
    </source>
</evidence>
<feature type="chain" id="PRO_5043461144" description="Chitin-binding type-2 domain-containing protein" evidence="1">
    <location>
        <begin position="21"/>
        <end position="236"/>
    </location>
</feature>
<dbReference type="SMART" id="SM00494">
    <property type="entry name" value="ChtBD2"/>
    <property type="match status" value="3"/>
</dbReference>
<dbReference type="GO" id="GO:0008061">
    <property type="term" value="F:chitin binding"/>
    <property type="evidence" value="ECO:0007669"/>
    <property type="project" value="InterPro"/>
</dbReference>
<feature type="signal peptide" evidence="1">
    <location>
        <begin position="1"/>
        <end position="20"/>
    </location>
</feature>
<comment type="caution">
    <text evidence="3">The sequence shown here is derived from an EMBL/GenBank/DDBJ whole genome shotgun (WGS) entry which is preliminary data.</text>
</comment>
<dbReference type="EMBL" id="CAXKWB010028369">
    <property type="protein sequence ID" value="CAL4133691.1"/>
    <property type="molecule type" value="Genomic_DNA"/>
</dbReference>
<dbReference type="PROSITE" id="PS50940">
    <property type="entry name" value="CHIT_BIND_II"/>
    <property type="match status" value="2"/>
</dbReference>
<keyword evidence="1" id="KW-0732">Signal</keyword>
<keyword evidence="4" id="KW-1185">Reference proteome</keyword>
<sequence length="236" mass="26213">MSRLQTLILVAAFILSDVSGTKDTCDPVCEHADTFVSDPYDCSSYYYCISPGTPSGTYNCPDDKIFDSTAKPDHDEPKEPCKSDTTPPCRAICETPTCHIACKNTFDVIVDPMDCHLFYVCVSDGNGNFNTHKDECPSDRPNFNGADCTSHDECCDVCNPSCEGKEFNERIPDAEDCNKYYICDGDGGMSPEQECYMSHFDVETGECIKPEECVPLCPSTNSTSPSYDYEEYEYVN</sequence>
<feature type="domain" description="Chitin-binding type-2" evidence="2">
    <location>
        <begin position="159"/>
        <end position="215"/>
    </location>
</feature>
<gene>
    <name evidence="3" type="ORF">MNOR_LOCUS27257</name>
</gene>
<reference evidence="3 4" key="1">
    <citation type="submission" date="2024-05" db="EMBL/GenBank/DDBJ databases">
        <authorList>
            <person name="Wallberg A."/>
        </authorList>
    </citation>
    <scope>NUCLEOTIDE SEQUENCE [LARGE SCALE GENOMIC DNA]</scope>
</reference>
<dbReference type="GO" id="GO:0005576">
    <property type="term" value="C:extracellular region"/>
    <property type="evidence" value="ECO:0007669"/>
    <property type="project" value="InterPro"/>
</dbReference>
<evidence type="ECO:0000259" key="2">
    <source>
        <dbReference type="PROSITE" id="PS50940"/>
    </source>
</evidence>
<accession>A0AAV2RND7</accession>
<evidence type="ECO:0000313" key="3">
    <source>
        <dbReference type="EMBL" id="CAL4133691.1"/>
    </source>
</evidence>
<organism evidence="3 4">
    <name type="scientific">Meganyctiphanes norvegica</name>
    <name type="common">Northern krill</name>
    <name type="synonym">Thysanopoda norvegica</name>
    <dbReference type="NCBI Taxonomy" id="48144"/>
    <lineage>
        <taxon>Eukaryota</taxon>
        <taxon>Metazoa</taxon>
        <taxon>Ecdysozoa</taxon>
        <taxon>Arthropoda</taxon>
        <taxon>Crustacea</taxon>
        <taxon>Multicrustacea</taxon>
        <taxon>Malacostraca</taxon>
        <taxon>Eumalacostraca</taxon>
        <taxon>Eucarida</taxon>
        <taxon>Euphausiacea</taxon>
        <taxon>Euphausiidae</taxon>
        <taxon>Meganyctiphanes</taxon>
    </lineage>
</organism>
<dbReference type="Pfam" id="PF01607">
    <property type="entry name" value="CBM_14"/>
    <property type="match status" value="1"/>
</dbReference>
<proteinExistence type="predicted"/>
<dbReference type="Proteomes" id="UP001497623">
    <property type="component" value="Unassembled WGS sequence"/>
</dbReference>
<name>A0AAV2RND7_MEGNR</name>
<protein>
    <recommendedName>
        <fullName evidence="2">Chitin-binding type-2 domain-containing protein</fullName>
    </recommendedName>
</protein>